<sequence>MQRKPFISEALLKRCEKEQQQEIERSTRKFDRASLEERKELSMLVEMAVRDGESYSTIAETHSGLGLSEQRLRDLIGPEAAIRDRIERFERFQYA</sequence>
<accession>A0ABU1GTX6</accession>
<gene>
    <name evidence="1" type="ORF">QC825_05300</name>
</gene>
<organism evidence="1 2">
    <name type="scientific">Larsenimonas suaedae</name>
    <dbReference type="NCBI Taxonomy" id="1851019"/>
    <lineage>
        <taxon>Bacteria</taxon>
        <taxon>Pseudomonadati</taxon>
        <taxon>Pseudomonadota</taxon>
        <taxon>Gammaproteobacteria</taxon>
        <taxon>Oceanospirillales</taxon>
        <taxon>Halomonadaceae</taxon>
        <taxon>Larsenimonas</taxon>
    </lineage>
</organism>
<dbReference type="RefSeq" id="WP_251591443.1">
    <property type="nucleotide sequence ID" value="NZ_JAMLJI010000001.1"/>
</dbReference>
<evidence type="ECO:0000313" key="2">
    <source>
        <dbReference type="Proteomes" id="UP001269375"/>
    </source>
</evidence>
<proteinExistence type="predicted"/>
<evidence type="ECO:0000313" key="1">
    <source>
        <dbReference type="EMBL" id="MDR5895485.1"/>
    </source>
</evidence>
<dbReference type="Proteomes" id="UP001269375">
    <property type="component" value="Unassembled WGS sequence"/>
</dbReference>
<comment type="caution">
    <text evidence="1">The sequence shown here is derived from an EMBL/GenBank/DDBJ whole genome shotgun (WGS) entry which is preliminary data.</text>
</comment>
<protein>
    <submittedName>
        <fullName evidence="1">Uncharacterized protein</fullName>
    </submittedName>
</protein>
<name>A0ABU1GTX6_9GAMM</name>
<reference evidence="1 2" key="1">
    <citation type="submission" date="2023-04" db="EMBL/GenBank/DDBJ databases">
        <title>A long-awaited taxogenomic arrangement of the family Halomonadaceae.</title>
        <authorList>
            <person name="De La Haba R."/>
            <person name="Chuvochina M."/>
            <person name="Wittouck S."/>
            <person name="Arahal D.R."/>
            <person name="Sanchez-Porro C."/>
            <person name="Hugenholtz P."/>
            <person name="Ventosa A."/>
        </authorList>
    </citation>
    <scope>NUCLEOTIDE SEQUENCE [LARGE SCALE GENOMIC DNA]</scope>
    <source>
        <strain evidence="1 2">DSM 22428</strain>
    </source>
</reference>
<dbReference type="EMBL" id="JARWAO010000002">
    <property type="protein sequence ID" value="MDR5895485.1"/>
    <property type="molecule type" value="Genomic_DNA"/>
</dbReference>
<keyword evidence="2" id="KW-1185">Reference proteome</keyword>